<dbReference type="SUPFAM" id="SSF55874">
    <property type="entry name" value="ATPase domain of HSP90 chaperone/DNA topoisomerase II/histidine kinase"/>
    <property type="match status" value="1"/>
</dbReference>
<dbReference type="NCBIfam" id="TIGR00229">
    <property type="entry name" value="sensory_box"/>
    <property type="match status" value="2"/>
</dbReference>
<dbReference type="eggNOG" id="COG3920">
    <property type="taxonomic scope" value="Bacteria"/>
</dbReference>
<dbReference type="Pfam" id="PF00989">
    <property type="entry name" value="PAS"/>
    <property type="match status" value="2"/>
</dbReference>
<keyword evidence="5" id="KW-0067">ATP-binding</keyword>
<dbReference type="InterPro" id="IPR011495">
    <property type="entry name" value="Sig_transdc_His_kin_sub2_dim/P"/>
</dbReference>
<evidence type="ECO:0000313" key="11">
    <source>
        <dbReference type="Proteomes" id="UP000008888"/>
    </source>
</evidence>
<evidence type="ECO:0000256" key="4">
    <source>
        <dbReference type="ARBA" id="ARBA00022777"/>
    </source>
</evidence>
<keyword evidence="6" id="KW-0902">Two-component regulatory system</keyword>
<dbReference type="SUPFAM" id="SSF55781">
    <property type="entry name" value="GAF domain-like"/>
    <property type="match status" value="1"/>
</dbReference>
<evidence type="ECO:0000256" key="3">
    <source>
        <dbReference type="ARBA" id="ARBA00022741"/>
    </source>
</evidence>
<dbReference type="GO" id="GO:0016301">
    <property type="term" value="F:kinase activity"/>
    <property type="evidence" value="ECO:0007669"/>
    <property type="project" value="UniProtKB-KW"/>
</dbReference>
<dbReference type="Pfam" id="PF02518">
    <property type="entry name" value="HATPase_c"/>
    <property type="match status" value="1"/>
</dbReference>
<dbReference type="RefSeq" id="WP_013820987.1">
    <property type="nucleotide sequence ID" value="NC_015572.1"/>
</dbReference>
<dbReference type="EMBL" id="CP002738">
    <property type="protein sequence ID" value="AEG02774.1"/>
    <property type="molecule type" value="Genomic_DNA"/>
</dbReference>
<dbReference type="SMART" id="SM00387">
    <property type="entry name" value="HATPase_c"/>
    <property type="match status" value="1"/>
</dbReference>
<protein>
    <submittedName>
        <fullName evidence="10">Signal transduction histidine kinase</fullName>
    </submittedName>
</protein>
<evidence type="ECO:0000259" key="8">
    <source>
        <dbReference type="PROSITE" id="PS50112"/>
    </source>
</evidence>
<dbReference type="SMART" id="SM00091">
    <property type="entry name" value="PAS"/>
    <property type="match status" value="2"/>
</dbReference>
<dbReference type="InterPro" id="IPR000700">
    <property type="entry name" value="PAS-assoc_C"/>
</dbReference>
<dbReference type="Proteomes" id="UP000008888">
    <property type="component" value="Chromosome"/>
</dbReference>
<dbReference type="PROSITE" id="PS50112">
    <property type="entry name" value="PAS"/>
    <property type="match status" value="2"/>
</dbReference>
<dbReference type="PANTHER" id="PTHR43065">
    <property type="entry name" value="SENSOR HISTIDINE KINASE"/>
    <property type="match status" value="1"/>
</dbReference>
<dbReference type="InterPro" id="IPR013767">
    <property type="entry name" value="PAS_fold"/>
</dbReference>
<evidence type="ECO:0000259" key="9">
    <source>
        <dbReference type="PROSITE" id="PS50113"/>
    </source>
</evidence>
<organism evidence="10 11">
    <name type="scientific">Methylomonas methanica (strain DSM 25384 / MC09)</name>
    <dbReference type="NCBI Taxonomy" id="857087"/>
    <lineage>
        <taxon>Bacteria</taxon>
        <taxon>Pseudomonadati</taxon>
        <taxon>Pseudomonadota</taxon>
        <taxon>Gammaproteobacteria</taxon>
        <taxon>Methylococcales</taxon>
        <taxon>Methylococcaceae</taxon>
        <taxon>Methylomonas</taxon>
    </lineage>
</organism>
<feature type="domain" description="PAC" evidence="9">
    <location>
        <begin position="392"/>
        <end position="442"/>
    </location>
</feature>
<dbReference type="HOGENOM" id="CLU_000445_114_57_6"/>
<feature type="domain" description="PAS" evidence="8">
    <location>
        <begin position="436"/>
        <end position="489"/>
    </location>
</feature>
<keyword evidence="1" id="KW-0597">Phosphoprotein</keyword>
<reference evidence="11" key="3">
    <citation type="submission" date="2011-05" db="EMBL/GenBank/DDBJ databases">
        <title>Complete sequence of Methylomonas methanica MC09.</title>
        <authorList>
            <consortium name="US DOE Joint Genome Institute"/>
            <person name="Lucas S."/>
            <person name="Han J."/>
            <person name="Lapidus A."/>
            <person name="Cheng J.-F."/>
            <person name="Goodwin L."/>
            <person name="Pitluck S."/>
            <person name="Peters L."/>
            <person name="Mikhailova N."/>
            <person name="Teshima H."/>
            <person name="Han C."/>
            <person name="Tapia R."/>
            <person name="Land M."/>
            <person name="Hauser L."/>
            <person name="Kyrpides N."/>
            <person name="Ivanova N."/>
            <person name="Pagani I."/>
            <person name="Stein L."/>
            <person name="Woyke T."/>
        </authorList>
    </citation>
    <scope>NUCLEOTIDE SEQUENCE [LARGE SCALE GENOMIC DNA]</scope>
    <source>
        <strain evidence="11">MC09</strain>
    </source>
</reference>
<dbReference type="SMART" id="SM00086">
    <property type="entry name" value="PAC"/>
    <property type="match status" value="2"/>
</dbReference>
<feature type="domain" description="PAC" evidence="9">
    <location>
        <begin position="513"/>
        <end position="563"/>
    </location>
</feature>
<feature type="domain" description="PAS" evidence="8">
    <location>
        <begin position="315"/>
        <end position="384"/>
    </location>
</feature>
<evidence type="ECO:0000256" key="1">
    <source>
        <dbReference type="ARBA" id="ARBA00022553"/>
    </source>
</evidence>
<gene>
    <name evidence="10" type="ordered locus">Metme_4431</name>
</gene>
<reference evidence="10 11" key="1">
    <citation type="journal article" date="2011" name="J. Bacteriol.">
        <title>Complete Genome Sequence of the Aerobic Marine Methanotroph Methylomonas methanica MC09.</title>
        <authorList>
            <person name="Boden R."/>
            <person name="Cunliffe M."/>
            <person name="Scanlan J."/>
            <person name="Moussard H."/>
            <person name="Kits K.D."/>
            <person name="Klotz M.G."/>
            <person name="Jetten M.S."/>
            <person name="Vuilleumier S."/>
            <person name="Han J."/>
            <person name="Peters L."/>
            <person name="Mikhailova N."/>
            <person name="Teshima H."/>
            <person name="Tapia R."/>
            <person name="Kyrpides N."/>
            <person name="Ivanova N."/>
            <person name="Pagani I."/>
            <person name="Cheng J.F."/>
            <person name="Goodwin L."/>
            <person name="Han C."/>
            <person name="Hauser L."/>
            <person name="Land M.L."/>
            <person name="Lapidus A."/>
            <person name="Lucas S."/>
            <person name="Pitluck S."/>
            <person name="Woyke T."/>
            <person name="Stein L."/>
            <person name="Murrell J.C."/>
        </authorList>
    </citation>
    <scope>NUCLEOTIDE SEQUENCE [LARGE SCALE GENOMIC DNA]</scope>
    <source>
        <strain evidence="10 11">MC09</strain>
    </source>
</reference>
<dbReference type="InterPro" id="IPR035965">
    <property type="entry name" value="PAS-like_dom_sf"/>
</dbReference>
<dbReference type="SUPFAM" id="SSF55785">
    <property type="entry name" value="PYP-like sensor domain (PAS domain)"/>
    <property type="match status" value="2"/>
</dbReference>
<dbReference type="Pfam" id="PF07568">
    <property type="entry name" value="HisKA_2"/>
    <property type="match status" value="1"/>
</dbReference>
<dbReference type="InterPro" id="IPR001610">
    <property type="entry name" value="PAC"/>
</dbReference>
<dbReference type="KEGG" id="mmt:Metme_4431"/>
<accession>G0A4N3</accession>
<dbReference type="AlphaFoldDB" id="G0A4N3"/>
<dbReference type="InterPro" id="IPR003594">
    <property type="entry name" value="HATPase_dom"/>
</dbReference>
<dbReference type="PANTHER" id="PTHR43065:SF23">
    <property type="entry name" value="SENSOR HISTIDINE KINASE PDTAS"/>
    <property type="match status" value="1"/>
</dbReference>
<dbReference type="Gene3D" id="3.30.450.40">
    <property type="match status" value="1"/>
</dbReference>
<dbReference type="InterPro" id="IPR003018">
    <property type="entry name" value="GAF"/>
</dbReference>
<dbReference type="InterPro" id="IPR029016">
    <property type="entry name" value="GAF-like_dom_sf"/>
</dbReference>
<sequence length="767" mass="85315">MLYQPESDEEMQRLQALHAYRILDTPPEQDFDDIVTLAAQTCAIPFVVFSLVDEDREWFKSKKGITLTEQCRTSGFAAHTLPYQDVFVITDVSEDARFSANPLVMGEPHIRFYAGMPVRSGTGEAVGALGVLDSQPRTLSPAQTQALRILARQIGVVLALRLKTLSETDTPEILPQPRSASKELQLQKSARFIRAVLAAFSKQFCVLDENATILEVNKPWLDFETHYGGGKPMLEIGQNYLELLDAGLANDRGGKAFADGIRSVLSGASKQFSLEYAFPTPSGQLWFSGKVLPCPDPELSCVFVIHENISEHKQLEDRFRQAVESAPNAIVMVNESGTILMVNAQTESSFGYSRKEMIGQAVEMLVPERFRSAHKGFRQAYLSNPESRPMGAGRDLYGQRKDGSEFPVEIGLGLIENHSETLVLSSIVDITERKRLEHRFRQAVESAPNAIVMVNESGRILMVNAQTELSFGYSRQELVGQAVEILVPERFRGAHVAFRQAYLAAPVSRPMGAGRELYGLRKDGSEFPVEIGLGLIDDENGTIVLSSIVDITERKHASDKLKQALNEKEVLLKEVYHRVKNNLQVVSSLINLQAGSVTDETTQNLLRQSADRIKAMAILHEKLYQSKDLARIDFNEYIRSLVNHLLYGYGTQTHKIEISMRVDDVFLDVDTAIPCGLIINELLSNALKYAFPEDRPGTIRITFTREQDDLVLSIGDDGIGLPSNLDFKQTTSLGLQLVDTLSHQLMGQMSLDRTNGSTFTLRFAETA</sequence>
<dbReference type="GO" id="GO:0006355">
    <property type="term" value="P:regulation of DNA-templated transcription"/>
    <property type="evidence" value="ECO:0007669"/>
    <property type="project" value="InterPro"/>
</dbReference>
<dbReference type="InterPro" id="IPR000014">
    <property type="entry name" value="PAS"/>
</dbReference>
<dbReference type="InterPro" id="IPR036890">
    <property type="entry name" value="HATPase_C_sf"/>
</dbReference>
<evidence type="ECO:0000256" key="5">
    <source>
        <dbReference type="ARBA" id="ARBA00022840"/>
    </source>
</evidence>
<dbReference type="GO" id="GO:0000160">
    <property type="term" value="P:phosphorelay signal transduction system"/>
    <property type="evidence" value="ECO:0007669"/>
    <property type="project" value="UniProtKB-KW"/>
</dbReference>
<dbReference type="OrthoDB" id="9808408at2"/>
<keyword evidence="11" id="KW-1185">Reference proteome</keyword>
<name>G0A4N3_METMM</name>
<proteinExistence type="predicted"/>
<dbReference type="STRING" id="857087.Metme_4431"/>
<dbReference type="PROSITE" id="PS50109">
    <property type="entry name" value="HIS_KIN"/>
    <property type="match status" value="1"/>
</dbReference>
<evidence type="ECO:0000259" key="7">
    <source>
        <dbReference type="PROSITE" id="PS50109"/>
    </source>
</evidence>
<evidence type="ECO:0000256" key="2">
    <source>
        <dbReference type="ARBA" id="ARBA00022679"/>
    </source>
</evidence>
<keyword evidence="3" id="KW-0547">Nucleotide-binding</keyword>
<keyword evidence="2" id="KW-0808">Transferase</keyword>
<keyword evidence="4 10" id="KW-0418">Kinase</keyword>
<evidence type="ECO:0000256" key="6">
    <source>
        <dbReference type="ARBA" id="ARBA00023012"/>
    </source>
</evidence>
<dbReference type="eggNOG" id="COG2203">
    <property type="taxonomic scope" value="Bacteria"/>
</dbReference>
<dbReference type="CDD" id="cd00130">
    <property type="entry name" value="PAS"/>
    <property type="match status" value="2"/>
</dbReference>
<dbReference type="InterPro" id="IPR005467">
    <property type="entry name" value="His_kinase_dom"/>
</dbReference>
<dbReference type="SMART" id="SM00065">
    <property type="entry name" value="GAF"/>
    <property type="match status" value="1"/>
</dbReference>
<dbReference type="GO" id="GO:0005524">
    <property type="term" value="F:ATP binding"/>
    <property type="evidence" value="ECO:0007669"/>
    <property type="project" value="UniProtKB-KW"/>
</dbReference>
<evidence type="ECO:0000313" key="10">
    <source>
        <dbReference type="EMBL" id="AEG02774.1"/>
    </source>
</evidence>
<feature type="domain" description="Histidine kinase" evidence="7">
    <location>
        <begin position="574"/>
        <end position="767"/>
    </location>
</feature>
<dbReference type="Gene3D" id="3.30.565.10">
    <property type="entry name" value="Histidine kinase-like ATPase, C-terminal domain"/>
    <property type="match status" value="1"/>
</dbReference>
<dbReference type="Gene3D" id="3.30.450.20">
    <property type="entry name" value="PAS domain"/>
    <property type="match status" value="3"/>
</dbReference>
<reference key="2">
    <citation type="submission" date="2011-05" db="EMBL/GenBank/DDBJ databases">
        <title>Complete genome sequence of the aerobic marine methanotroph Methylomonas methanica MC09.</title>
        <authorList>
            <person name="Boden R."/>
            <person name="Cunliffe M."/>
            <person name="Scanlan J."/>
            <person name="Moussard H."/>
            <person name="Kits K.D."/>
            <person name="Klotz M."/>
            <person name="Jetten M."/>
            <person name="Vuilleumier S."/>
            <person name="Han J."/>
            <person name="Peters L."/>
            <person name="Mikhailova N."/>
            <person name="Teshima H."/>
            <person name="Tapia R."/>
            <person name="Kyrpides N."/>
            <person name="Ivanova N."/>
            <person name="Pagani I."/>
            <person name="Cheng J.-F."/>
            <person name="Goodwin L."/>
            <person name="Han C."/>
            <person name="Hauser L."/>
            <person name="Land M."/>
            <person name="Lapidus A."/>
            <person name="Lucas S."/>
            <person name="Pitluck S."/>
            <person name="Woyke T."/>
            <person name="Stein L.Y."/>
            <person name="Murrell C."/>
        </authorList>
    </citation>
    <scope>NUCLEOTIDE SEQUENCE</scope>
    <source>
        <strain>MC09</strain>
    </source>
</reference>
<dbReference type="Pfam" id="PF01590">
    <property type="entry name" value="GAF"/>
    <property type="match status" value="1"/>
</dbReference>
<dbReference type="PROSITE" id="PS50113">
    <property type="entry name" value="PAC"/>
    <property type="match status" value="2"/>
</dbReference>